<accession>A0A3Q7IN64</accession>
<reference evidence="1" key="1">
    <citation type="journal article" date="2012" name="Nature">
        <title>The tomato genome sequence provides insights into fleshy fruit evolution.</title>
        <authorList>
            <consortium name="Tomato Genome Consortium"/>
        </authorList>
    </citation>
    <scope>NUCLEOTIDE SEQUENCE [LARGE SCALE GENOMIC DNA]</scope>
    <source>
        <strain evidence="1">cv. Heinz 1706</strain>
    </source>
</reference>
<organism evidence="1">
    <name type="scientific">Solanum lycopersicum</name>
    <name type="common">Tomato</name>
    <name type="synonym">Lycopersicon esculentum</name>
    <dbReference type="NCBI Taxonomy" id="4081"/>
    <lineage>
        <taxon>Eukaryota</taxon>
        <taxon>Viridiplantae</taxon>
        <taxon>Streptophyta</taxon>
        <taxon>Embryophyta</taxon>
        <taxon>Tracheophyta</taxon>
        <taxon>Spermatophyta</taxon>
        <taxon>Magnoliopsida</taxon>
        <taxon>eudicotyledons</taxon>
        <taxon>Gunneridae</taxon>
        <taxon>Pentapetalae</taxon>
        <taxon>asterids</taxon>
        <taxon>lamiids</taxon>
        <taxon>Solanales</taxon>
        <taxon>Solanaceae</taxon>
        <taxon>Solanoideae</taxon>
        <taxon>Solaneae</taxon>
        <taxon>Solanum</taxon>
        <taxon>Solanum subgen. Lycopersicon</taxon>
    </lineage>
</organism>
<name>A0A3Q7IN64_SOLLC</name>
<keyword evidence="2" id="KW-1185">Reference proteome</keyword>
<dbReference type="Proteomes" id="UP000004994">
    <property type="component" value="Chromosome 10"/>
</dbReference>
<proteinExistence type="predicted"/>
<dbReference type="EnsemblPlants" id="Solyc10g086025.1.1">
    <property type="protein sequence ID" value="Solyc10g086025.1.1"/>
    <property type="gene ID" value="Solyc10g086025.1"/>
</dbReference>
<evidence type="ECO:0000313" key="1">
    <source>
        <dbReference type="EnsemblPlants" id="Solyc10g086025.1.1"/>
    </source>
</evidence>
<protein>
    <submittedName>
        <fullName evidence="1">Uncharacterized protein</fullName>
    </submittedName>
</protein>
<sequence length="89" mass="9941">MSYGLCYYFVDVAMHHFDLVDASIEKMKNMAKDVEVNGFNPGLIVLLVIEGRESLARHTSSKAIRVATSSEFDVRKKILGEHNSIPSLV</sequence>
<dbReference type="InParanoid" id="A0A3Q7IN64"/>
<reference evidence="1" key="2">
    <citation type="submission" date="2019-01" db="UniProtKB">
        <authorList>
            <consortium name="EnsemblPlants"/>
        </authorList>
    </citation>
    <scope>IDENTIFICATION</scope>
    <source>
        <strain evidence="1">cv. Heinz 1706</strain>
    </source>
</reference>
<dbReference type="Gramene" id="Solyc10g086025.1.1">
    <property type="protein sequence ID" value="Solyc10g086025.1.1"/>
    <property type="gene ID" value="Solyc10g086025.1"/>
</dbReference>
<evidence type="ECO:0000313" key="2">
    <source>
        <dbReference type="Proteomes" id="UP000004994"/>
    </source>
</evidence>
<dbReference type="AlphaFoldDB" id="A0A3Q7IN64"/>